<proteinExistence type="inferred from homology"/>
<feature type="compositionally biased region" description="Polar residues" evidence="6">
    <location>
        <begin position="207"/>
        <end position="223"/>
    </location>
</feature>
<comment type="similarity">
    <text evidence="2">Belongs to the plant DMP1 protein family.</text>
</comment>
<dbReference type="GO" id="GO:0010256">
    <property type="term" value="P:endomembrane system organization"/>
    <property type="evidence" value="ECO:0007669"/>
    <property type="project" value="TreeGrafter"/>
</dbReference>
<evidence type="ECO:0000256" key="4">
    <source>
        <dbReference type="ARBA" id="ARBA00022989"/>
    </source>
</evidence>
<evidence type="ECO:0000256" key="5">
    <source>
        <dbReference type="ARBA" id="ARBA00023136"/>
    </source>
</evidence>
<name>A0A8J5FHH5_ZINOF</name>
<keyword evidence="5" id="KW-0472">Membrane</keyword>
<dbReference type="GO" id="GO:0016020">
    <property type="term" value="C:membrane"/>
    <property type="evidence" value="ECO:0007669"/>
    <property type="project" value="UniProtKB-SubCell"/>
</dbReference>
<dbReference type="AlphaFoldDB" id="A0A8J5FHH5"/>
<protein>
    <submittedName>
        <fullName evidence="7">Uncharacterized protein</fullName>
    </submittedName>
</protein>
<dbReference type="EMBL" id="JACMSC010000015">
    <property type="protein sequence ID" value="KAG6487485.1"/>
    <property type="molecule type" value="Genomic_DNA"/>
</dbReference>
<dbReference type="GO" id="GO:0005737">
    <property type="term" value="C:cytoplasm"/>
    <property type="evidence" value="ECO:0007669"/>
    <property type="project" value="UniProtKB-ARBA"/>
</dbReference>
<evidence type="ECO:0000256" key="3">
    <source>
        <dbReference type="ARBA" id="ARBA00022692"/>
    </source>
</evidence>
<keyword evidence="3" id="KW-0812">Transmembrane</keyword>
<evidence type="ECO:0000313" key="8">
    <source>
        <dbReference type="Proteomes" id="UP000734854"/>
    </source>
</evidence>
<feature type="region of interest" description="Disordered" evidence="6">
    <location>
        <begin position="197"/>
        <end position="309"/>
    </location>
</feature>
<evidence type="ECO:0000256" key="1">
    <source>
        <dbReference type="ARBA" id="ARBA00004141"/>
    </source>
</evidence>
<comment type="subcellular location">
    <subcellularLocation>
        <location evidence="1">Membrane</location>
        <topology evidence="1">Multi-pass membrane protein</topology>
    </subcellularLocation>
</comment>
<keyword evidence="8" id="KW-1185">Reference proteome</keyword>
<evidence type="ECO:0000313" key="7">
    <source>
        <dbReference type="EMBL" id="KAG6487485.1"/>
    </source>
</evidence>
<dbReference type="PANTHER" id="PTHR31621">
    <property type="entry name" value="PROTEIN DMP3"/>
    <property type="match status" value="1"/>
</dbReference>
<dbReference type="Pfam" id="PF05078">
    <property type="entry name" value="DUF679"/>
    <property type="match status" value="1"/>
</dbReference>
<gene>
    <name evidence="7" type="ORF">ZIOFF_056071</name>
</gene>
<keyword evidence="4" id="KW-1133">Transmembrane helix</keyword>
<dbReference type="InterPro" id="IPR007770">
    <property type="entry name" value="DMP"/>
</dbReference>
<reference evidence="7 8" key="1">
    <citation type="submission" date="2020-08" db="EMBL/GenBank/DDBJ databases">
        <title>Plant Genome Project.</title>
        <authorList>
            <person name="Zhang R.-G."/>
        </authorList>
    </citation>
    <scope>NUCLEOTIDE SEQUENCE [LARGE SCALE GENOMIC DNA]</scope>
    <source>
        <tissue evidence="7">Rhizome</tissue>
    </source>
</reference>
<feature type="compositionally biased region" description="Polar residues" evidence="6">
    <location>
        <begin position="238"/>
        <end position="249"/>
    </location>
</feature>
<evidence type="ECO:0000256" key="6">
    <source>
        <dbReference type="SAM" id="MobiDB-lite"/>
    </source>
</evidence>
<feature type="region of interest" description="Disordered" evidence="6">
    <location>
        <begin position="332"/>
        <end position="370"/>
    </location>
</feature>
<feature type="compositionally biased region" description="Acidic residues" evidence="6">
    <location>
        <begin position="360"/>
        <end position="370"/>
    </location>
</feature>
<organism evidence="7 8">
    <name type="scientific">Zingiber officinale</name>
    <name type="common">Ginger</name>
    <name type="synonym">Amomum zingiber</name>
    <dbReference type="NCBI Taxonomy" id="94328"/>
    <lineage>
        <taxon>Eukaryota</taxon>
        <taxon>Viridiplantae</taxon>
        <taxon>Streptophyta</taxon>
        <taxon>Embryophyta</taxon>
        <taxon>Tracheophyta</taxon>
        <taxon>Spermatophyta</taxon>
        <taxon>Magnoliopsida</taxon>
        <taxon>Liliopsida</taxon>
        <taxon>Zingiberales</taxon>
        <taxon>Zingiberaceae</taxon>
        <taxon>Zingiber</taxon>
    </lineage>
</organism>
<dbReference type="PANTHER" id="PTHR31621:SF0">
    <property type="entry name" value="PROTEIN DMP6"/>
    <property type="match status" value="1"/>
</dbReference>
<feature type="compositionally biased region" description="Basic and acidic residues" evidence="6">
    <location>
        <begin position="264"/>
        <end position="301"/>
    </location>
</feature>
<accession>A0A8J5FHH5</accession>
<sequence length="370" mass="41175">MAPETNDVEEALLAPTTVAIDKDEEEQTSAIQRAISQTFKSTSHLAKLLPTGTVLAFQLLSPIFTDAGHCLDSNRTMTAYLIALCGLSCIALSFSDSFVDAKGKVRYGFATRRGLWVIDGTEKLPLEKAMKYRIQLIDFVHAFASVSVFAAVALFDQNVVSCFYPIPSEETKQVLTCLPVAIGVISNSRQFFSKTTREPATEAFAPSETTTKAHQDTPTLTPQNHNNNNNNGYGLYGTRTTVGTYNYNGGRSRPADVDSQESSEVYRNRPSEFENQFDRDAQSLYSAHDDERNYKYPDSRRSNSRWKGNAQGYGVYNYNGGTSGGYYESSGRRSYSYGNGYGSHNNAAEEEEYQNKNQEMDQENQEEFAP</sequence>
<feature type="compositionally biased region" description="Low complexity" evidence="6">
    <location>
        <begin position="332"/>
        <end position="346"/>
    </location>
</feature>
<evidence type="ECO:0000256" key="2">
    <source>
        <dbReference type="ARBA" id="ARBA00008707"/>
    </source>
</evidence>
<comment type="caution">
    <text evidence="7">The sequence shown here is derived from an EMBL/GenBank/DDBJ whole genome shotgun (WGS) entry which is preliminary data.</text>
</comment>
<dbReference type="Proteomes" id="UP000734854">
    <property type="component" value="Unassembled WGS sequence"/>
</dbReference>